<dbReference type="Proteomes" id="UP001203058">
    <property type="component" value="Unassembled WGS sequence"/>
</dbReference>
<organism evidence="3 4">
    <name type="scientific">Sphingomonas telluris</name>
    <dbReference type="NCBI Taxonomy" id="2907998"/>
    <lineage>
        <taxon>Bacteria</taxon>
        <taxon>Pseudomonadati</taxon>
        <taxon>Pseudomonadota</taxon>
        <taxon>Alphaproteobacteria</taxon>
        <taxon>Sphingomonadales</taxon>
        <taxon>Sphingomonadaceae</taxon>
        <taxon>Sphingomonas</taxon>
    </lineage>
</organism>
<evidence type="ECO:0000256" key="1">
    <source>
        <dbReference type="SAM" id="MobiDB-lite"/>
    </source>
</evidence>
<protein>
    <submittedName>
        <fullName evidence="3">Uncharacterized protein</fullName>
    </submittedName>
</protein>
<dbReference type="EMBL" id="JAKZHW010000001">
    <property type="protein sequence ID" value="MCH8614507.1"/>
    <property type="molecule type" value="Genomic_DNA"/>
</dbReference>
<evidence type="ECO:0000313" key="3">
    <source>
        <dbReference type="EMBL" id="MCH8614507.1"/>
    </source>
</evidence>
<feature type="region of interest" description="Disordered" evidence="1">
    <location>
        <begin position="216"/>
        <end position="240"/>
    </location>
</feature>
<sequence length="335" mass="36712">MRLKFAAALVALPLATTANAANTIYLACSAEEIEGTSHYTQLFTLEGDAIGDSYPTWKYDGIKEWEAQFATAPDDVRGVSSYTFTNIVGQFSKFTEDHGMRHSGCWVTTMKDHALAVSAKLRSRNYIKFEGSLVSDWRPDGKAGVLAVTDWSGNPVGGALSAELAEEEDRPSQHIPDNSVTISGPTRHKMTNAEADAKYAADMADYNEKLAEQQKQVDDYKQAQDEVARKKQEQKLQAEHAAADYQRQLDQHAETVRSQQLEYQKELAKPANAPNAVYRGFWGPDCAAARLSATQGAGTSSTTRFKEVTTRPDGSGCLSQGWWWNVGGGGTATRQ</sequence>
<feature type="chain" id="PRO_5045483736" evidence="2">
    <location>
        <begin position="21"/>
        <end position="335"/>
    </location>
</feature>
<evidence type="ECO:0000313" key="4">
    <source>
        <dbReference type="Proteomes" id="UP001203058"/>
    </source>
</evidence>
<gene>
    <name evidence="3" type="ORF">LZ016_00080</name>
</gene>
<keyword evidence="4" id="KW-1185">Reference proteome</keyword>
<dbReference type="RefSeq" id="WP_241444536.1">
    <property type="nucleotide sequence ID" value="NZ_JAKZHW010000001.1"/>
</dbReference>
<comment type="caution">
    <text evidence="3">The sequence shown here is derived from an EMBL/GenBank/DDBJ whole genome shotgun (WGS) entry which is preliminary data.</text>
</comment>
<keyword evidence="2" id="KW-0732">Signal</keyword>
<feature type="compositionally biased region" description="Polar residues" evidence="1">
    <location>
        <begin position="175"/>
        <end position="184"/>
    </location>
</feature>
<proteinExistence type="predicted"/>
<reference evidence="3 4" key="1">
    <citation type="submission" date="2022-03" db="EMBL/GenBank/DDBJ databases">
        <authorList>
            <person name="Jo J.-H."/>
            <person name="Im W.-T."/>
        </authorList>
    </citation>
    <scope>NUCLEOTIDE SEQUENCE [LARGE SCALE GENOMIC DNA]</scope>
    <source>
        <strain evidence="3 4">SM33</strain>
    </source>
</reference>
<feature type="signal peptide" evidence="2">
    <location>
        <begin position="1"/>
        <end position="20"/>
    </location>
</feature>
<evidence type="ECO:0000256" key="2">
    <source>
        <dbReference type="SAM" id="SignalP"/>
    </source>
</evidence>
<accession>A0ABS9VJF6</accession>
<name>A0ABS9VJF6_9SPHN</name>
<feature type="region of interest" description="Disordered" evidence="1">
    <location>
        <begin position="166"/>
        <end position="189"/>
    </location>
</feature>